<dbReference type="Proteomes" id="UP000201613">
    <property type="component" value="Unassembled WGS sequence"/>
</dbReference>
<organism evidence="3 4">
    <name type="scientific">Flavimaricola marinus</name>
    <dbReference type="NCBI Taxonomy" id="1819565"/>
    <lineage>
        <taxon>Bacteria</taxon>
        <taxon>Pseudomonadati</taxon>
        <taxon>Pseudomonadota</taxon>
        <taxon>Alphaproteobacteria</taxon>
        <taxon>Rhodobacterales</taxon>
        <taxon>Paracoccaceae</taxon>
        <taxon>Flavimaricola</taxon>
    </lineage>
</organism>
<feature type="compositionally biased region" description="Low complexity" evidence="1">
    <location>
        <begin position="38"/>
        <end position="56"/>
    </location>
</feature>
<feature type="signal peptide" evidence="2">
    <location>
        <begin position="1"/>
        <end position="21"/>
    </location>
</feature>
<evidence type="ECO:0000256" key="1">
    <source>
        <dbReference type="SAM" id="MobiDB-lite"/>
    </source>
</evidence>
<dbReference type="EMBL" id="FXZK01000002">
    <property type="protein sequence ID" value="SMY07505.1"/>
    <property type="molecule type" value="Genomic_DNA"/>
</dbReference>
<protein>
    <submittedName>
        <fullName evidence="3">Uncharacterized protein</fullName>
    </submittedName>
</protein>
<evidence type="ECO:0000313" key="3">
    <source>
        <dbReference type="EMBL" id="SMY07505.1"/>
    </source>
</evidence>
<proteinExistence type="predicted"/>
<reference evidence="3 4" key="1">
    <citation type="submission" date="2017-05" db="EMBL/GenBank/DDBJ databases">
        <authorList>
            <person name="Song R."/>
            <person name="Chenine A.L."/>
            <person name="Ruprecht R.M."/>
        </authorList>
    </citation>
    <scope>NUCLEOTIDE SEQUENCE [LARGE SCALE GENOMIC DNA]</scope>
    <source>
        <strain evidence="3 4">CECT 8899</strain>
    </source>
</reference>
<dbReference type="OrthoDB" id="7929427at2"/>
<feature type="region of interest" description="Disordered" evidence="1">
    <location>
        <begin position="38"/>
        <end position="63"/>
    </location>
</feature>
<evidence type="ECO:0000313" key="4">
    <source>
        <dbReference type="Proteomes" id="UP000201613"/>
    </source>
</evidence>
<accession>A0A238LDL6</accession>
<dbReference type="RefSeq" id="WP_093991698.1">
    <property type="nucleotide sequence ID" value="NZ_FXZK01000002.1"/>
</dbReference>
<keyword evidence="2" id="KW-0732">Signal</keyword>
<keyword evidence="4" id="KW-1185">Reference proteome</keyword>
<feature type="chain" id="PRO_5012669636" evidence="2">
    <location>
        <begin position="22"/>
        <end position="516"/>
    </location>
</feature>
<sequence length="516" mass="54726">MRHGCALVLACMSLAPLSAHAQEAAPLSAIDWLSRSVESPPASASAPAPQSEAPVANSASTPEVTVTSLDRESLDSVGLLPPETTGLPSGLWATSSAATLTDLIRAERVEALPAVRDLLVTLLIAEADAPAGTGADGDFLLARVDKLLDLGALEPARAMLEKAGVDQSEIYRRWFDVSLLTSTEDTACEELRNRPALAPTYPARIFCMARNGNWNGAALTLNTSRALGDVSEEDDALLSRFLDPAIADGAEPLPAPSRLSPLVFLIRDAIGEPLPTGNLPLAFAHADLRDTVAWRNQLEAAERLARNGAISEEVLLAVYKMRTPAASGGVWDRAEAIQRFDLVINARDPSAVAAALPRAWEAMKAVRTEVAFARLYADALAALPLTGESRDLAIHIGLLGQDYEAVAQDWAPETARDRLLQAVAKGSVFGLPIPSEQDEIAVFDAFAEAPVPEVLAAHIAEGRLGEALLRTISAFSQGIAGDQRAMTDGLAALRSVGLEDTARRIALQYLILDRPS</sequence>
<gene>
    <name evidence="3" type="ORF">LOM8899_01641</name>
</gene>
<evidence type="ECO:0000256" key="2">
    <source>
        <dbReference type="SAM" id="SignalP"/>
    </source>
</evidence>
<dbReference type="AlphaFoldDB" id="A0A238LDL6"/>
<name>A0A238LDL6_9RHOB</name>